<evidence type="ECO:0000313" key="3">
    <source>
        <dbReference type="Proteomes" id="UP000327013"/>
    </source>
</evidence>
<evidence type="ECO:0000313" key="2">
    <source>
        <dbReference type="EMBL" id="KAB8416420.1"/>
    </source>
</evidence>
<evidence type="ECO:0000256" key="1">
    <source>
        <dbReference type="SAM" id="MobiDB-lite"/>
    </source>
</evidence>
<dbReference type="EMBL" id="VIBQ01000031">
    <property type="protein sequence ID" value="KAB8416420.1"/>
    <property type="molecule type" value="Genomic_DNA"/>
</dbReference>
<feature type="compositionally biased region" description="Low complexity" evidence="1">
    <location>
        <begin position="138"/>
        <end position="156"/>
    </location>
</feature>
<dbReference type="AlphaFoldDB" id="A0A5N6KZJ6"/>
<feature type="region of interest" description="Disordered" evidence="1">
    <location>
        <begin position="1"/>
        <end position="65"/>
    </location>
</feature>
<proteinExistence type="predicted"/>
<name>A0A5N6KZJ6_9ROSI</name>
<organism evidence="2 3">
    <name type="scientific">Carpinus fangiana</name>
    <dbReference type="NCBI Taxonomy" id="176857"/>
    <lineage>
        <taxon>Eukaryota</taxon>
        <taxon>Viridiplantae</taxon>
        <taxon>Streptophyta</taxon>
        <taxon>Embryophyta</taxon>
        <taxon>Tracheophyta</taxon>
        <taxon>Spermatophyta</taxon>
        <taxon>Magnoliopsida</taxon>
        <taxon>eudicotyledons</taxon>
        <taxon>Gunneridae</taxon>
        <taxon>Pentapetalae</taxon>
        <taxon>rosids</taxon>
        <taxon>fabids</taxon>
        <taxon>Fagales</taxon>
        <taxon>Betulaceae</taxon>
        <taxon>Carpinus</taxon>
    </lineage>
</organism>
<feature type="compositionally biased region" description="Low complexity" evidence="1">
    <location>
        <begin position="10"/>
        <end position="34"/>
    </location>
</feature>
<comment type="caution">
    <text evidence="2">The sequence shown here is derived from an EMBL/GenBank/DDBJ whole genome shotgun (WGS) entry which is preliminary data.</text>
</comment>
<protein>
    <submittedName>
        <fullName evidence="2">Uncharacterized protein</fullName>
    </submittedName>
</protein>
<feature type="compositionally biased region" description="Basic and acidic residues" evidence="1">
    <location>
        <begin position="36"/>
        <end position="65"/>
    </location>
</feature>
<gene>
    <name evidence="2" type="ORF">FH972_024939</name>
</gene>
<accession>A0A5N6KZJ6</accession>
<sequence length="186" mass="20130">MRLEDAPRIATSGGAVGGVSAAAAAAEDSGAARGTARRDAQAKESAEAGVREDKGVAREAPDERKTSSRCVYYYCCKLTSDLRVGQGGRHDLANGGASMRQPQWAPWPGTRRQSPRLFQVACPPPPRPPQRNGHHTPLAAGACRRSRGSRCLGHGHNSPFQLAPSDMPTSRPRPRSMRRDWHQMQK</sequence>
<dbReference type="Proteomes" id="UP000327013">
    <property type="component" value="Unassembled WGS sequence"/>
</dbReference>
<feature type="compositionally biased region" description="Basic and acidic residues" evidence="1">
    <location>
        <begin position="177"/>
        <end position="186"/>
    </location>
</feature>
<reference evidence="2 3" key="1">
    <citation type="submission" date="2019-06" db="EMBL/GenBank/DDBJ databases">
        <title>A chromosomal-level reference genome of Carpinus fangiana (Coryloideae, Betulaceae).</title>
        <authorList>
            <person name="Yang X."/>
            <person name="Wang Z."/>
            <person name="Zhang L."/>
            <person name="Hao G."/>
            <person name="Liu J."/>
            <person name="Yang Y."/>
        </authorList>
    </citation>
    <scope>NUCLEOTIDE SEQUENCE [LARGE SCALE GENOMIC DNA]</scope>
    <source>
        <strain evidence="2">Cfa_2016G</strain>
        <tissue evidence="2">Leaf</tissue>
    </source>
</reference>
<feature type="region of interest" description="Disordered" evidence="1">
    <location>
        <begin position="125"/>
        <end position="186"/>
    </location>
</feature>
<keyword evidence="3" id="KW-1185">Reference proteome</keyword>